<organism evidence="1 2">
    <name type="scientific">Armadillidium nasatum</name>
    <dbReference type="NCBI Taxonomy" id="96803"/>
    <lineage>
        <taxon>Eukaryota</taxon>
        <taxon>Metazoa</taxon>
        <taxon>Ecdysozoa</taxon>
        <taxon>Arthropoda</taxon>
        <taxon>Crustacea</taxon>
        <taxon>Multicrustacea</taxon>
        <taxon>Malacostraca</taxon>
        <taxon>Eumalacostraca</taxon>
        <taxon>Peracarida</taxon>
        <taxon>Isopoda</taxon>
        <taxon>Oniscidea</taxon>
        <taxon>Crinocheta</taxon>
        <taxon>Armadillidiidae</taxon>
        <taxon>Armadillidium</taxon>
    </lineage>
</organism>
<comment type="caution">
    <text evidence="1">The sequence shown here is derived from an EMBL/GenBank/DDBJ whole genome shotgun (WGS) entry which is preliminary data.</text>
</comment>
<reference evidence="1 2" key="1">
    <citation type="journal article" date="2019" name="PLoS Biol.">
        <title>Sex chromosomes control vertical transmission of feminizing Wolbachia symbionts in an isopod.</title>
        <authorList>
            <person name="Becking T."/>
            <person name="Chebbi M.A."/>
            <person name="Giraud I."/>
            <person name="Moumen B."/>
            <person name="Laverre T."/>
            <person name="Caubet Y."/>
            <person name="Peccoud J."/>
            <person name="Gilbert C."/>
            <person name="Cordaux R."/>
        </authorList>
    </citation>
    <scope>NUCLEOTIDE SEQUENCE [LARGE SCALE GENOMIC DNA]</scope>
    <source>
        <strain evidence="1">ANa2</strain>
        <tissue evidence="1">Whole body excluding digestive tract and cuticle</tissue>
    </source>
</reference>
<proteinExistence type="predicted"/>
<dbReference type="AlphaFoldDB" id="A0A5N5TG60"/>
<name>A0A5N5TG60_9CRUS</name>
<evidence type="ECO:0000313" key="2">
    <source>
        <dbReference type="Proteomes" id="UP000326759"/>
    </source>
</evidence>
<dbReference type="Proteomes" id="UP000326759">
    <property type="component" value="Unassembled WGS sequence"/>
</dbReference>
<dbReference type="EMBL" id="SEYY01001153">
    <property type="protein sequence ID" value="KAB7505664.1"/>
    <property type="molecule type" value="Genomic_DNA"/>
</dbReference>
<sequence>MFFQFYISLLKDNAAVHGHLKRWGWGVWGVLNEQSILLAERNTFAGSIYEERGECIYDILGFPQTQKGSKGGYDVDGGHPLPEWAFAQDDDNSLVYEEGVLVSGSLGALNIFFQNL</sequence>
<evidence type="ECO:0000313" key="1">
    <source>
        <dbReference type="EMBL" id="KAB7505664.1"/>
    </source>
</evidence>
<gene>
    <name evidence="1" type="ORF">Anas_02247</name>
</gene>
<keyword evidence="2" id="KW-1185">Reference proteome</keyword>
<accession>A0A5N5TG60</accession>
<dbReference type="OrthoDB" id="20825at2759"/>
<protein>
    <submittedName>
        <fullName evidence="1">Uncharacterized protein</fullName>
    </submittedName>
</protein>